<evidence type="ECO:0000313" key="4">
    <source>
        <dbReference type="EMBL" id="KAG4415101.1"/>
    </source>
</evidence>
<dbReference type="Pfam" id="PF11951">
    <property type="entry name" value="Fungal_trans_2"/>
    <property type="match status" value="1"/>
</dbReference>
<dbReference type="InterPro" id="IPR036864">
    <property type="entry name" value="Zn2-C6_fun-type_DNA-bd_sf"/>
</dbReference>
<dbReference type="Proteomes" id="UP000664132">
    <property type="component" value="Unassembled WGS sequence"/>
</dbReference>
<evidence type="ECO:0000256" key="2">
    <source>
        <dbReference type="SAM" id="MobiDB-lite"/>
    </source>
</evidence>
<evidence type="ECO:0000313" key="5">
    <source>
        <dbReference type="Proteomes" id="UP000664132"/>
    </source>
</evidence>
<dbReference type="PANTHER" id="PTHR47657:SF14">
    <property type="entry name" value="ZN(2)-C6 FUNGAL-TYPE DOMAIN-CONTAINING PROTEIN"/>
    <property type="match status" value="1"/>
</dbReference>
<dbReference type="CDD" id="cd00067">
    <property type="entry name" value="GAL4"/>
    <property type="match status" value="1"/>
</dbReference>
<reference evidence="4" key="1">
    <citation type="submission" date="2021-02" db="EMBL/GenBank/DDBJ databases">
        <title>Genome sequence Cadophora malorum strain M34.</title>
        <authorList>
            <person name="Stefanovic E."/>
            <person name="Vu D."/>
            <person name="Scully C."/>
            <person name="Dijksterhuis J."/>
            <person name="Roader J."/>
            <person name="Houbraken J."/>
        </authorList>
    </citation>
    <scope>NUCLEOTIDE SEQUENCE</scope>
    <source>
        <strain evidence="4">M34</strain>
    </source>
</reference>
<sequence>MEKTSDYTKDSSHQPKHIDPQIPTSIKCDEHHPICGSCKRHSVPCEYTETRARPIEPPQPSKVNKGEDPGQSGFVTLSSQFPPYQGEYDDIDQSLYTTGSPGSNSVHLWESKARRLLELRLLQSYIQNTSLTLPACHNEAVRHAWSVEVPNLAFENDNLLYEMFSLSALHLLKSHPASPELLVARQEYMGLALREHRKAVAELNPKRADAVCFASSLILIDSFASLQDRSLDPYLPPMEWLQMARGSGPVFRIAFDALENPETAKIMAIARARPFLADGNILFAESNREGLADLLEHNVLGEICDLETKQAYEKTLSYIGTFNVSEILRASWDFISG</sequence>
<dbReference type="Gene3D" id="4.10.240.10">
    <property type="entry name" value="Zn(2)-C6 fungal-type DNA-binding domain"/>
    <property type="match status" value="1"/>
</dbReference>
<dbReference type="GO" id="GO:0008270">
    <property type="term" value="F:zinc ion binding"/>
    <property type="evidence" value="ECO:0007669"/>
    <property type="project" value="InterPro"/>
</dbReference>
<keyword evidence="1" id="KW-0539">Nucleus</keyword>
<dbReference type="SUPFAM" id="SSF57701">
    <property type="entry name" value="Zn2/Cys6 DNA-binding domain"/>
    <property type="match status" value="1"/>
</dbReference>
<organism evidence="4 5">
    <name type="scientific">Cadophora malorum</name>
    <dbReference type="NCBI Taxonomy" id="108018"/>
    <lineage>
        <taxon>Eukaryota</taxon>
        <taxon>Fungi</taxon>
        <taxon>Dikarya</taxon>
        <taxon>Ascomycota</taxon>
        <taxon>Pezizomycotina</taxon>
        <taxon>Leotiomycetes</taxon>
        <taxon>Helotiales</taxon>
        <taxon>Ploettnerulaceae</taxon>
        <taxon>Cadophora</taxon>
    </lineage>
</organism>
<dbReference type="InterPro" id="IPR052400">
    <property type="entry name" value="Zn2-C6_fungal_TF"/>
</dbReference>
<feature type="compositionally biased region" description="Basic and acidic residues" evidence="2">
    <location>
        <begin position="1"/>
        <end position="19"/>
    </location>
</feature>
<dbReference type="GO" id="GO:0000981">
    <property type="term" value="F:DNA-binding transcription factor activity, RNA polymerase II-specific"/>
    <property type="evidence" value="ECO:0007669"/>
    <property type="project" value="InterPro"/>
</dbReference>
<name>A0A8H7TA57_9HELO</name>
<dbReference type="OrthoDB" id="3546279at2759"/>
<keyword evidence="5" id="KW-1185">Reference proteome</keyword>
<dbReference type="PANTHER" id="PTHR47657">
    <property type="entry name" value="STEROL REGULATORY ELEMENT-BINDING PROTEIN ECM22"/>
    <property type="match status" value="1"/>
</dbReference>
<accession>A0A8H7TA57</accession>
<feature type="domain" description="Zn(2)-C6 fungal-type" evidence="3">
    <location>
        <begin position="26"/>
        <end position="52"/>
    </location>
</feature>
<proteinExistence type="predicted"/>
<protein>
    <recommendedName>
        <fullName evidence="3">Zn(2)-C6 fungal-type domain-containing protein</fullName>
    </recommendedName>
</protein>
<feature type="region of interest" description="Disordered" evidence="2">
    <location>
        <begin position="50"/>
        <end position="79"/>
    </location>
</feature>
<dbReference type="Pfam" id="PF00172">
    <property type="entry name" value="Zn_clus"/>
    <property type="match status" value="1"/>
</dbReference>
<feature type="region of interest" description="Disordered" evidence="2">
    <location>
        <begin position="1"/>
        <end position="25"/>
    </location>
</feature>
<evidence type="ECO:0000256" key="1">
    <source>
        <dbReference type="ARBA" id="ARBA00023242"/>
    </source>
</evidence>
<dbReference type="EMBL" id="JAFJYH010000236">
    <property type="protein sequence ID" value="KAG4415101.1"/>
    <property type="molecule type" value="Genomic_DNA"/>
</dbReference>
<gene>
    <name evidence="4" type="ORF">IFR04_011780</name>
</gene>
<dbReference type="InterPro" id="IPR021858">
    <property type="entry name" value="Fun_TF"/>
</dbReference>
<dbReference type="AlphaFoldDB" id="A0A8H7TA57"/>
<evidence type="ECO:0000259" key="3">
    <source>
        <dbReference type="Pfam" id="PF00172"/>
    </source>
</evidence>
<comment type="caution">
    <text evidence="4">The sequence shown here is derived from an EMBL/GenBank/DDBJ whole genome shotgun (WGS) entry which is preliminary data.</text>
</comment>
<dbReference type="InterPro" id="IPR001138">
    <property type="entry name" value="Zn2Cys6_DnaBD"/>
</dbReference>